<evidence type="ECO:0000313" key="3">
    <source>
        <dbReference type="Proteomes" id="UP000027866"/>
    </source>
</evidence>
<dbReference type="Pfam" id="PF07238">
    <property type="entry name" value="PilZ"/>
    <property type="match status" value="1"/>
</dbReference>
<evidence type="ECO:0000259" key="1">
    <source>
        <dbReference type="Pfam" id="PF07238"/>
    </source>
</evidence>
<reference evidence="2 3" key="1">
    <citation type="submission" date="2014-04" db="EMBL/GenBank/DDBJ databases">
        <title>A comprehensive comparison of genomes of Erythrobacter spp. Strains.</title>
        <authorList>
            <person name="Zheng Q."/>
        </authorList>
    </citation>
    <scope>NUCLEOTIDE SEQUENCE [LARGE SCALE GENOMIC DNA]</scope>
    <source>
        <strain evidence="2 3">DSM 8509</strain>
    </source>
</reference>
<organism evidence="2 3">
    <name type="scientific">Erythrobacter litoralis</name>
    <dbReference type="NCBI Taxonomy" id="39960"/>
    <lineage>
        <taxon>Bacteria</taxon>
        <taxon>Pseudomonadati</taxon>
        <taxon>Pseudomonadota</taxon>
        <taxon>Alphaproteobacteria</taxon>
        <taxon>Sphingomonadales</taxon>
        <taxon>Erythrobacteraceae</taxon>
        <taxon>Erythrobacter/Porphyrobacter group</taxon>
        <taxon>Erythrobacter</taxon>
    </lineage>
</organism>
<gene>
    <name evidence="2" type="ORF">EH32_06910</name>
</gene>
<accession>A0A074MZJ1</accession>
<sequence>MNMHSIPRSTERRPLSLVVRGRVRSRPVYVDLLDISEGGCKIRGGLGFASIGDRVVMKVGGINAPLGVVAWVEGKEAGVAFEGEMHSAVLDYLCKMQGASDAHEDDDARRRL</sequence>
<dbReference type="GO" id="GO:0035438">
    <property type="term" value="F:cyclic-di-GMP binding"/>
    <property type="evidence" value="ECO:0007669"/>
    <property type="project" value="InterPro"/>
</dbReference>
<evidence type="ECO:0000313" key="2">
    <source>
        <dbReference type="EMBL" id="KEO98829.1"/>
    </source>
</evidence>
<dbReference type="Proteomes" id="UP000027866">
    <property type="component" value="Unassembled WGS sequence"/>
</dbReference>
<name>A0A074MZJ1_9SPHN</name>
<protein>
    <recommendedName>
        <fullName evidence="1">PilZ domain-containing protein</fullName>
    </recommendedName>
</protein>
<feature type="domain" description="PilZ" evidence="1">
    <location>
        <begin position="8"/>
        <end position="82"/>
    </location>
</feature>
<dbReference type="InterPro" id="IPR009875">
    <property type="entry name" value="PilZ_domain"/>
</dbReference>
<comment type="caution">
    <text evidence="2">The sequence shown here is derived from an EMBL/GenBank/DDBJ whole genome shotgun (WGS) entry which is preliminary data.</text>
</comment>
<dbReference type="EMBL" id="JMIX01000003">
    <property type="protein sequence ID" value="KEO98829.1"/>
    <property type="molecule type" value="Genomic_DNA"/>
</dbReference>
<keyword evidence="3" id="KW-1185">Reference proteome</keyword>
<dbReference type="AlphaFoldDB" id="A0A074MZJ1"/>
<proteinExistence type="predicted"/>